<dbReference type="OrthoDB" id="10249045at2759"/>
<evidence type="ECO:0000256" key="1">
    <source>
        <dbReference type="ARBA" id="ARBA00005988"/>
    </source>
</evidence>
<reference evidence="6" key="1">
    <citation type="journal article" date="2014" name="Nat. Genet.">
        <title>Genome of the human hookworm Necator americanus.</title>
        <authorList>
            <person name="Tang Y.T."/>
            <person name="Gao X."/>
            <person name="Rosa B.A."/>
            <person name="Abubucker S."/>
            <person name="Hallsworth-Pepin K."/>
            <person name="Martin J."/>
            <person name="Tyagi R."/>
            <person name="Heizer E."/>
            <person name="Zhang X."/>
            <person name="Bhonagiri-Palsikar V."/>
            <person name="Minx P."/>
            <person name="Warren W.C."/>
            <person name="Wang Q."/>
            <person name="Zhan B."/>
            <person name="Hotez P.J."/>
            <person name="Sternberg P.W."/>
            <person name="Dougall A."/>
            <person name="Gaze S.T."/>
            <person name="Mulvenna J."/>
            <person name="Sotillo J."/>
            <person name="Ranganathan S."/>
            <person name="Rabelo E.M."/>
            <person name="Wilson R.K."/>
            <person name="Felgner P.L."/>
            <person name="Bethony J."/>
            <person name="Hawdon J.M."/>
            <person name="Gasser R.B."/>
            <person name="Loukas A."/>
            <person name="Mitreva M."/>
        </authorList>
    </citation>
    <scope>NUCLEOTIDE SEQUENCE [LARGE SCALE GENOMIC DNA]</scope>
</reference>
<dbReference type="STRING" id="51031.W2TXD6"/>
<dbReference type="AlphaFoldDB" id="W2TXD6"/>
<evidence type="ECO:0000256" key="3">
    <source>
        <dbReference type="SAM" id="SignalP"/>
    </source>
</evidence>
<dbReference type="PROSITE" id="PS52035">
    <property type="entry name" value="PEPTIDASE_M14"/>
    <property type="match status" value="1"/>
</dbReference>
<dbReference type="GO" id="GO:0006518">
    <property type="term" value="P:peptide metabolic process"/>
    <property type="evidence" value="ECO:0007669"/>
    <property type="project" value="TreeGrafter"/>
</dbReference>
<dbReference type="GO" id="GO:0005615">
    <property type="term" value="C:extracellular space"/>
    <property type="evidence" value="ECO:0007669"/>
    <property type="project" value="TreeGrafter"/>
</dbReference>
<dbReference type="GO" id="GO:0004181">
    <property type="term" value="F:metallocarboxypeptidase activity"/>
    <property type="evidence" value="ECO:0007669"/>
    <property type="project" value="InterPro"/>
</dbReference>
<dbReference type="Pfam" id="PF00246">
    <property type="entry name" value="Peptidase_M14"/>
    <property type="match status" value="1"/>
</dbReference>
<dbReference type="InterPro" id="IPR050753">
    <property type="entry name" value="Peptidase_M14_domain"/>
</dbReference>
<dbReference type="Proteomes" id="UP000053676">
    <property type="component" value="Unassembled WGS sequence"/>
</dbReference>
<dbReference type="PANTHER" id="PTHR11532:SF62">
    <property type="entry name" value="CARBOXYPEPTIDASE D"/>
    <property type="match status" value="1"/>
</dbReference>
<organism evidence="5 6">
    <name type="scientific">Necator americanus</name>
    <name type="common">Human hookworm</name>
    <dbReference type="NCBI Taxonomy" id="51031"/>
    <lineage>
        <taxon>Eukaryota</taxon>
        <taxon>Metazoa</taxon>
        <taxon>Ecdysozoa</taxon>
        <taxon>Nematoda</taxon>
        <taxon>Chromadorea</taxon>
        <taxon>Rhabditida</taxon>
        <taxon>Rhabditina</taxon>
        <taxon>Rhabditomorpha</taxon>
        <taxon>Strongyloidea</taxon>
        <taxon>Ancylostomatidae</taxon>
        <taxon>Bunostominae</taxon>
        <taxon>Necator</taxon>
    </lineage>
</organism>
<dbReference type="InterPro" id="IPR000834">
    <property type="entry name" value="Peptidase_M14"/>
</dbReference>
<sequence length="175" mass="19970">MPQMGAQLVALPKWRCATVLLLLTSSQLTSSEINWDSDIVANEMESQYAEKDALTMHFGASKADLTIFPSYEEMKKRVGEFKDVEPSKLVHHNYNMMTAWLKSAALNYPNITYLYSAGKSVQGRDLWVLIVSENPSEHELLKPEVKYVGNMHGNERKNPNNSDDLRSLDERRFCI</sequence>
<gene>
    <name evidence="5" type="ORF">NECAME_06249</name>
</gene>
<evidence type="ECO:0000313" key="5">
    <source>
        <dbReference type="EMBL" id="ETN85736.1"/>
    </source>
</evidence>
<dbReference type="MEROPS" id="M14.A29"/>
<dbReference type="PRINTS" id="PR00765">
    <property type="entry name" value="CRBOXYPTASEA"/>
</dbReference>
<comment type="caution">
    <text evidence="2">Lacks conserved residue(s) required for the propagation of feature annotation.</text>
</comment>
<dbReference type="Gene3D" id="3.40.630.10">
    <property type="entry name" value="Zn peptidases"/>
    <property type="match status" value="1"/>
</dbReference>
<dbReference type="SUPFAM" id="SSF53187">
    <property type="entry name" value="Zn-dependent exopeptidases"/>
    <property type="match status" value="1"/>
</dbReference>
<keyword evidence="3" id="KW-0732">Signal</keyword>
<name>W2TXD6_NECAM</name>
<accession>W2TXD6</accession>
<dbReference type="GO" id="GO:0008270">
    <property type="term" value="F:zinc ion binding"/>
    <property type="evidence" value="ECO:0007669"/>
    <property type="project" value="InterPro"/>
</dbReference>
<evidence type="ECO:0000313" key="6">
    <source>
        <dbReference type="Proteomes" id="UP000053676"/>
    </source>
</evidence>
<comment type="similarity">
    <text evidence="1 2">Belongs to the peptidase M14 family.</text>
</comment>
<feature type="domain" description="Peptidase M14" evidence="4">
    <location>
        <begin position="90"/>
        <end position="175"/>
    </location>
</feature>
<dbReference type="KEGG" id="nai:NECAME_06249"/>
<feature type="chain" id="PRO_5004825825" description="Peptidase M14 domain-containing protein" evidence="3">
    <location>
        <begin position="32"/>
        <end position="175"/>
    </location>
</feature>
<proteinExistence type="inferred from homology"/>
<dbReference type="GO" id="GO:0016485">
    <property type="term" value="P:protein processing"/>
    <property type="evidence" value="ECO:0007669"/>
    <property type="project" value="TreeGrafter"/>
</dbReference>
<evidence type="ECO:0000256" key="2">
    <source>
        <dbReference type="PROSITE-ProRule" id="PRU01379"/>
    </source>
</evidence>
<feature type="signal peptide" evidence="3">
    <location>
        <begin position="1"/>
        <end position="31"/>
    </location>
</feature>
<protein>
    <recommendedName>
        <fullName evidence="4">Peptidase M14 domain-containing protein</fullName>
    </recommendedName>
</protein>
<keyword evidence="6" id="KW-1185">Reference proteome</keyword>
<dbReference type="PANTHER" id="PTHR11532">
    <property type="entry name" value="PROTEASE M14 CARBOXYPEPTIDASE"/>
    <property type="match status" value="1"/>
</dbReference>
<evidence type="ECO:0000259" key="4">
    <source>
        <dbReference type="PROSITE" id="PS52035"/>
    </source>
</evidence>
<dbReference type="EMBL" id="KI657676">
    <property type="protein sequence ID" value="ETN85736.1"/>
    <property type="molecule type" value="Genomic_DNA"/>
</dbReference>